<name>A0A1W0WBH4_HYPEX</name>
<dbReference type="SUPFAM" id="SSF50447">
    <property type="entry name" value="Translation proteins"/>
    <property type="match status" value="1"/>
</dbReference>
<keyword evidence="2 6" id="KW-0689">Ribosomal protein</keyword>
<dbReference type="InterPro" id="IPR018266">
    <property type="entry name" value="Ribosomal_eL33_CS"/>
</dbReference>
<reference evidence="7" key="1">
    <citation type="submission" date="2017-01" db="EMBL/GenBank/DDBJ databases">
        <title>Comparative genomics of anhydrobiosis in the tardigrade Hypsibius dujardini.</title>
        <authorList>
            <person name="Yoshida Y."/>
            <person name="Koutsovoulos G."/>
            <person name="Laetsch D."/>
            <person name="Stevens L."/>
            <person name="Kumar S."/>
            <person name="Horikawa D."/>
            <person name="Ishino K."/>
            <person name="Komine S."/>
            <person name="Tomita M."/>
            <person name="Blaxter M."/>
            <person name="Arakawa K."/>
        </authorList>
    </citation>
    <scope>NUCLEOTIDE SEQUENCE [LARGE SCALE GENOMIC DNA]</scope>
    <source>
        <strain evidence="7">Z151</strain>
    </source>
</reference>
<dbReference type="OrthoDB" id="1166329at2759"/>
<dbReference type="AlphaFoldDB" id="A0A1W0WBH4"/>
<comment type="similarity">
    <text evidence="1">Belongs to the eukaryotic ribosomal protein eL33 family.</text>
</comment>
<dbReference type="GO" id="GO:0005840">
    <property type="term" value="C:ribosome"/>
    <property type="evidence" value="ECO:0007669"/>
    <property type="project" value="UniProtKB-KW"/>
</dbReference>
<dbReference type="Proteomes" id="UP000192578">
    <property type="component" value="Unassembled WGS sequence"/>
</dbReference>
<evidence type="ECO:0000256" key="4">
    <source>
        <dbReference type="ARBA" id="ARBA00035228"/>
    </source>
</evidence>
<dbReference type="Pfam" id="PF01247">
    <property type="entry name" value="Ribosomal_L35Ae"/>
    <property type="match status" value="1"/>
</dbReference>
<dbReference type="FunFam" id="2.40.10.190:FF:000001">
    <property type="entry name" value="60S ribosomal protein L35a"/>
    <property type="match status" value="1"/>
</dbReference>
<evidence type="ECO:0000313" key="6">
    <source>
        <dbReference type="EMBL" id="OQV12566.1"/>
    </source>
</evidence>
<organism evidence="6 7">
    <name type="scientific">Hypsibius exemplaris</name>
    <name type="common">Freshwater tardigrade</name>
    <dbReference type="NCBI Taxonomy" id="2072580"/>
    <lineage>
        <taxon>Eukaryota</taxon>
        <taxon>Metazoa</taxon>
        <taxon>Ecdysozoa</taxon>
        <taxon>Tardigrada</taxon>
        <taxon>Eutardigrada</taxon>
        <taxon>Parachela</taxon>
        <taxon>Hypsibioidea</taxon>
        <taxon>Hypsibiidae</taxon>
        <taxon>Hypsibius</taxon>
    </lineage>
</organism>
<keyword evidence="7" id="KW-1185">Reference proteome</keyword>
<evidence type="ECO:0000256" key="5">
    <source>
        <dbReference type="ARBA" id="ARBA00035530"/>
    </source>
</evidence>
<dbReference type="Gene3D" id="2.40.10.190">
    <property type="entry name" value="translation elongation factor selb, chain A, domain 4"/>
    <property type="match status" value="1"/>
</dbReference>
<dbReference type="GO" id="GO:0003735">
    <property type="term" value="F:structural constituent of ribosome"/>
    <property type="evidence" value="ECO:0007669"/>
    <property type="project" value="InterPro"/>
</dbReference>
<dbReference type="PANTHER" id="PTHR10902">
    <property type="entry name" value="60S RIBOSOMAL PROTEIN L35A"/>
    <property type="match status" value="1"/>
</dbReference>
<dbReference type="GO" id="GO:1990904">
    <property type="term" value="C:ribonucleoprotein complex"/>
    <property type="evidence" value="ECO:0007669"/>
    <property type="project" value="UniProtKB-KW"/>
</dbReference>
<evidence type="ECO:0000256" key="2">
    <source>
        <dbReference type="ARBA" id="ARBA00022980"/>
    </source>
</evidence>
<protein>
    <recommendedName>
        <fullName evidence="4">Large ribosomal subunit protein eL33</fullName>
    </recommendedName>
    <alternativeName>
        <fullName evidence="5">60S ribosomal protein L35a</fullName>
    </alternativeName>
</protein>
<gene>
    <name evidence="6" type="ORF">BV898_13210</name>
</gene>
<dbReference type="EMBL" id="MTYJ01000142">
    <property type="protein sequence ID" value="OQV12566.1"/>
    <property type="molecule type" value="Genomic_DNA"/>
</dbReference>
<dbReference type="InterPro" id="IPR038661">
    <property type="entry name" value="Ribosomal_eL33_sf"/>
</dbReference>
<evidence type="ECO:0000256" key="3">
    <source>
        <dbReference type="ARBA" id="ARBA00023274"/>
    </source>
</evidence>
<dbReference type="HAMAP" id="MF_00573">
    <property type="entry name" value="Ribosomal_eL33"/>
    <property type="match status" value="1"/>
</dbReference>
<evidence type="ECO:0000256" key="1">
    <source>
        <dbReference type="ARBA" id="ARBA00009269"/>
    </source>
</evidence>
<dbReference type="InterPro" id="IPR001780">
    <property type="entry name" value="Ribosomal_eL33"/>
</dbReference>
<dbReference type="InterPro" id="IPR009000">
    <property type="entry name" value="Transl_B-barrel_sf"/>
</dbReference>
<sequence length="129" mass="14537">MSEPAKDAKVAEKRKSGGRVGRLYSKAVFTGFRRGLRNQHEHTSLLKIDGVLKKEDVAFYLGKRAAYVYKAKTPTNVPGQAHKTRLRVIWGKITRPHGNSGVVRAKFRRNLPPSAMGKRVRVMLYPSHV</sequence>
<dbReference type="GO" id="GO:0006412">
    <property type="term" value="P:translation"/>
    <property type="evidence" value="ECO:0007669"/>
    <property type="project" value="InterPro"/>
</dbReference>
<evidence type="ECO:0000313" key="7">
    <source>
        <dbReference type="Proteomes" id="UP000192578"/>
    </source>
</evidence>
<dbReference type="PROSITE" id="PS01105">
    <property type="entry name" value="RIBOSOMAL_L35AE"/>
    <property type="match status" value="1"/>
</dbReference>
<comment type="caution">
    <text evidence="6">The sequence shown here is derived from an EMBL/GenBank/DDBJ whole genome shotgun (WGS) entry which is preliminary data.</text>
</comment>
<accession>A0A1W0WBH4</accession>
<keyword evidence="3" id="KW-0687">Ribonucleoprotein</keyword>
<proteinExistence type="inferred from homology"/>